<evidence type="ECO:0000313" key="3">
    <source>
        <dbReference type="Proteomes" id="UP000295684"/>
    </source>
</evidence>
<protein>
    <submittedName>
        <fullName evidence="2">Uncharacterized protein</fullName>
    </submittedName>
</protein>
<dbReference type="Proteomes" id="UP000295684">
    <property type="component" value="Unassembled WGS sequence"/>
</dbReference>
<dbReference type="RefSeq" id="WP_132536542.1">
    <property type="nucleotide sequence ID" value="NZ_BMJO01000015.1"/>
</dbReference>
<comment type="caution">
    <text evidence="2">The sequence shown here is derived from an EMBL/GenBank/DDBJ whole genome shotgun (WGS) entry which is preliminary data.</text>
</comment>
<sequence>MKAIFILLLILCFFKVKGQNKDSEQFINNFYKGNDTIVYFQIIDKFTLTQLEKIVLKDSLSGIFEDYDKKFSLTRSERSQIKQELDQMQKYHWSSKLFNKIQGIAVDPDSINKNLGQNKIVTFSKPIFIREKTYCLFYNGYSCGSRCGQGRFILYKRMHKKWVPYIILYKWIA</sequence>
<keyword evidence="4" id="KW-1185">Reference proteome</keyword>
<dbReference type="Proteomes" id="UP000622648">
    <property type="component" value="Unassembled WGS sequence"/>
</dbReference>
<evidence type="ECO:0000313" key="4">
    <source>
        <dbReference type="Proteomes" id="UP000622648"/>
    </source>
</evidence>
<organism evidence="2 3">
    <name type="scientific">Pedobacter psychrotolerans</name>
    <dbReference type="NCBI Taxonomy" id="1843235"/>
    <lineage>
        <taxon>Bacteria</taxon>
        <taxon>Pseudomonadati</taxon>
        <taxon>Bacteroidota</taxon>
        <taxon>Sphingobacteriia</taxon>
        <taxon>Sphingobacteriales</taxon>
        <taxon>Sphingobacteriaceae</taxon>
        <taxon>Pedobacter</taxon>
    </lineage>
</organism>
<evidence type="ECO:0000313" key="1">
    <source>
        <dbReference type="EMBL" id="GGE71325.1"/>
    </source>
</evidence>
<dbReference type="EMBL" id="SLWO01000016">
    <property type="protein sequence ID" value="TCO17543.1"/>
    <property type="molecule type" value="Genomic_DNA"/>
</dbReference>
<reference evidence="1" key="4">
    <citation type="submission" date="2024-05" db="EMBL/GenBank/DDBJ databases">
        <authorList>
            <person name="Sun Q."/>
            <person name="Zhou Y."/>
        </authorList>
    </citation>
    <scope>NUCLEOTIDE SEQUENCE</scope>
    <source>
        <strain evidence="1">CGMCC 1.15644</strain>
    </source>
</reference>
<dbReference type="AlphaFoldDB" id="A0A4R2GZW0"/>
<reference evidence="4" key="2">
    <citation type="journal article" date="2019" name="Int. J. Syst. Evol. Microbiol.">
        <title>The Global Catalogue of Microorganisms (GCM) 10K type strain sequencing project: providing services to taxonomists for standard genome sequencing and annotation.</title>
        <authorList>
            <consortium name="The Broad Institute Genomics Platform"/>
            <consortium name="The Broad Institute Genome Sequencing Center for Infectious Disease"/>
            <person name="Wu L."/>
            <person name="Ma J."/>
        </authorList>
    </citation>
    <scope>NUCLEOTIDE SEQUENCE [LARGE SCALE GENOMIC DNA]</scope>
    <source>
        <strain evidence="4">CGMCC 1.15644</strain>
    </source>
</reference>
<dbReference type="OrthoDB" id="676275at2"/>
<accession>A0A4R2GZW0</accession>
<name>A0A4R2GZW0_9SPHI</name>
<evidence type="ECO:0000313" key="2">
    <source>
        <dbReference type="EMBL" id="TCO17543.1"/>
    </source>
</evidence>
<dbReference type="EMBL" id="BMJO01000015">
    <property type="protein sequence ID" value="GGE71325.1"/>
    <property type="molecule type" value="Genomic_DNA"/>
</dbReference>
<reference evidence="2 3" key="3">
    <citation type="submission" date="2019-03" db="EMBL/GenBank/DDBJ databases">
        <title>Genomic Encyclopedia of Type Strains, Phase IV (KMG-IV): sequencing the most valuable type-strain genomes for metagenomic binning, comparative biology and taxonomic classification.</title>
        <authorList>
            <person name="Goeker M."/>
        </authorList>
    </citation>
    <scope>NUCLEOTIDE SEQUENCE [LARGE SCALE GENOMIC DNA]</scope>
    <source>
        <strain evidence="2 3">DSM 103236</strain>
    </source>
</reference>
<gene>
    <name evidence="2" type="ORF">EV200_1166</name>
    <name evidence="1" type="ORF">GCM10011413_42620</name>
</gene>
<proteinExistence type="predicted"/>
<reference evidence="1" key="1">
    <citation type="journal article" date="2014" name="Int. J. Syst. Evol. Microbiol.">
        <title>Complete genome of a new Firmicutes species belonging to the dominant human colonic microbiota ('Ruminococcus bicirculans') reveals two chromosomes and a selective capacity to utilize plant glucans.</title>
        <authorList>
            <consortium name="NISC Comparative Sequencing Program"/>
            <person name="Wegmann U."/>
            <person name="Louis P."/>
            <person name="Goesmann A."/>
            <person name="Henrissat B."/>
            <person name="Duncan S.H."/>
            <person name="Flint H.J."/>
        </authorList>
    </citation>
    <scope>NUCLEOTIDE SEQUENCE</scope>
    <source>
        <strain evidence="1">CGMCC 1.15644</strain>
    </source>
</reference>